<keyword evidence="6" id="KW-1185">Reference proteome</keyword>
<dbReference type="SUPFAM" id="SSF48452">
    <property type="entry name" value="TPR-like"/>
    <property type="match status" value="1"/>
</dbReference>
<dbReference type="InterPro" id="IPR011990">
    <property type="entry name" value="TPR-like_helical_dom_sf"/>
</dbReference>
<evidence type="ECO:0000256" key="1">
    <source>
        <dbReference type="ARBA" id="ARBA00022737"/>
    </source>
</evidence>
<reference evidence="5 6" key="1">
    <citation type="submission" date="2024-09" db="EMBL/GenBank/DDBJ databases">
        <authorList>
            <person name="Sun Q."/>
            <person name="Mori K."/>
        </authorList>
    </citation>
    <scope>NUCLEOTIDE SEQUENCE [LARGE SCALE GENOMIC DNA]</scope>
    <source>
        <strain evidence="5 6">CCM 7650</strain>
    </source>
</reference>
<accession>A0ABV6FMW0</accession>
<evidence type="ECO:0000256" key="4">
    <source>
        <dbReference type="SAM" id="SignalP"/>
    </source>
</evidence>
<feature type="chain" id="PRO_5046830380" evidence="4">
    <location>
        <begin position="21"/>
        <end position="236"/>
    </location>
</feature>
<dbReference type="Gene3D" id="1.25.40.10">
    <property type="entry name" value="Tetratricopeptide repeat domain"/>
    <property type="match status" value="2"/>
</dbReference>
<dbReference type="Pfam" id="PF13432">
    <property type="entry name" value="TPR_16"/>
    <property type="match status" value="1"/>
</dbReference>
<evidence type="ECO:0000256" key="3">
    <source>
        <dbReference type="PROSITE-ProRule" id="PRU00339"/>
    </source>
</evidence>
<dbReference type="Pfam" id="PF07719">
    <property type="entry name" value="TPR_2"/>
    <property type="match status" value="1"/>
</dbReference>
<name>A0ABV6FMW0_9BACT</name>
<organism evidence="5 6">
    <name type="scientific">Fontibacter flavus</name>
    <dbReference type="NCBI Taxonomy" id="654838"/>
    <lineage>
        <taxon>Bacteria</taxon>
        <taxon>Pseudomonadati</taxon>
        <taxon>Bacteroidota</taxon>
        <taxon>Cytophagia</taxon>
        <taxon>Cytophagales</taxon>
        <taxon>Cyclobacteriaceae</taxon>
        <taxon>Fontibacter</taxon>
    </lineage>
</organism>
<sequence>MNKITLIAGLLICMATSVFAQQENAQQDSETLRKRNESDQRIYQLAMRYNDLSVARMKLFDLIERNPSNTRYPELLATLYFDAGQYASAAVSAIDLLEVNDKSVTGLEIAAYSLEQLGAMDRALPHFERHYLLTGNLFSLYKTAYMQYSLNRQEEALNSLNMLIKNNKSAEEAIGFPSASGDTQEINLKAAALNLKAMLYMDQKNKAEALDAINQALALSPDFELAKENLVEIQKM</sequence>
<protein>
    <submittedName>
        <fullName evidence="5">Tetratricopeptide repeat protein</fullName>
    </submittedName>
</protein>
<feature type="repeat" description="TPR" evidence="3">
    <location>
        <begin position="190"/>
        <end position="223"/>
    </location>
</feature>
<dbReference type="RefSeq" id="WP_382385656.1">
    <property type="nucleotide sequence ID" value="NZ_JBHLWI010000001.1"/>
</dbReference>
<evidence type="ECO:0000313" key="6">
    <source>
        <dbReference type="Proteomes" id="UP001589797"/>
    </source>
</evidence>
<proteinExistence type="predicted"/>
<dbReference type="EMBL" id="JBHLWI010000001">
    <property type="protein sequence ID" value="MFC0261202.1"/>
    <property type="molecule type" value="Genomic_DNA"/>
</dbReference>
<keyword evidence="1" id="KW-0677">Repeat</keyword>
<gene>
    <name evidence="5" type="ORF">ACFFIP_00810</name>
</gene>
<dbReference type="SMART" id="SM00028">
    <property type="entry name" value="TPR"/>
    <property type="match status" value="1"/>
</dbReference>
<dbReference type="Pfam" id="PF13174">
    <property type="entry name" value="TPR_6"/>
    <property type="match status" value="1"/>
</dbReference>
<evidence type="ECO:0000313" key="5">
    <source>
        <dbReference type="EMBL" id="MFC0261202.1"/>
    </source>
</evidence>
<feature type="signal peptide" evidence="4">
    <location>
        <begin position="1"/>
        <end position="20"/>
    </location>
</feature>
<comment type="caution">
    <text evidence="5">The sequence shown here is derived from an EMBL/GenBank/DDBJ whole genome shotgun (WGS) entry which is preliminary data.</text>
</comment>
<dbReference type="PROSITE" id="PS50005">
    <property type="entry name" value="TPR"/>
    <property type="match status" value="1"/>
</dbReference>
<keyword evidence="2 3" id="KW-0802">TPR repeat</keyword>
<dbReference type="InterPro" id="IPR019734">
    <property type="entry name" value="TPR_rpt"/>
</dbReference>
<keyword evidence="4" id="KW-0732">Signal</keyword>
<dbReference type="InterPro" id="IPR013105">
    <property type="entry name" value="TPR_2"/>
</dbReference>
<dbReference type="Proteomes" id="UP001589797">
    <property type="component" value="Unassembled WGS sequence"/>
</dbReference>
<evidence type="ECO:0000256" key="2">
    <source>
        <dbReference type="ARBA" id="ARBA00022803"/>
    </source>
</evidence>